<dbReference type="InterPro" id="IPR027417">
    <property type="entry name" value="P-loop_NTPase"/>
</dbReference>
<evidence type="ECO:0000313" key="6">
    <source>
        <dbReference type="EnsemblPlants" id="Solyc11g028202.1.1"/>
    </source>
</evidence>
<dbReference type="Gramene" id="Solyc11g028202.1.1">
    <property type="protein sequence ID" value="Solyc11g028202.1.1"/>
    <property type="gene ID" value="Solyc11g028202.1"/>
</dbReference>
<dbReference type="InterPro" id="IPR039657">
    <property type="entry name" value="Dimethylallyltransferase"/>
</dbReference>
<dbReference type="PANTHER" id="PTHR11088">
    <property type="entry name" value="TRNA DIMETHYLALLYLTRANSFERASE"/>
    <property type="match status" value="1"/>
</dbReference>
<dbReference type="PANTHER" id="PTHR11088:SF73">
    <property type="entry name" value="PHOSPHORIBULOKINASE_URIDINE KINASE DOMAIN-CONTAINING PROTEIN"/>
    <property type="match status" value="1"/>
</dbReference>
<evidence type="ECO:0000256" key="5">
    <source>
        <dbReference type="ARBA" id="ARBA00022840"/>
    </source>
</evidence>
<dbReference type="EnsemblPlants" id="Solyc11g028202.1.1">
    <property type="protein sequence ID" value="Solyc11g028202.1.1"/>
    <property type="gene ID" value="Solyc11g028202.1"/>
</dbReference>
<evidence type="ECO:0000256" key="3">
    <source>
        <dbReference type="ARBA" id="ARBA00022712"/>
    </source>
</evidence>
<dbReference type="GO" id="GO:0016740">
    <property type="term" value="F:transferase activity"/>
    <property type="evidence" value="ECO:0007669"/>
    <property type="project" value="UniProtKB-KW"/>
</dbReference>
<name>A0A3Q7IUI6_SOLLC</name>
<keyword evidence="7" id="KW-1185">Reference proteome</keyword>
<protein>
    <submittedName>
        <fullName evidence="6">Uncharacterized protein</fullName>
    </submittedName>
</protein>
<evidence type="ECO:0000256" key="4">
    <source>
        <dbReference type="ARBA" id="ARBA00022741"/>
    </source>
</evidence>
<evidence type="ECO:0000256" key="1">
    <source>
        <dbReference type="ARBA" id="ARBA00005842"/>
    </source>
</evidence>
<dbReference type="GO" id="GO:0005524">
    <property type="term" value="F:ATP binding"/>
    <property type="evidence" value="ECO:0007669"/>
    <property type="project" value="UniProtKB-KW"/>
</dbReference>
<dbReference type="AlphaFoldDB" id="A0A3Q7IUI6"/>
<dbReference type="GO" id="GO:0009691">
    <property type="term" value="P:cytokinin biosynthetic process"/>
    <property type="evidence" value="ECO:0007669"/>
    <property type="project" value="UniProtKB-KW"/>
</dbReference>
<organism evidence="6">
    <name type="scientific">Solanum lycopersicum</name>
    <name type="common">Tomato</name>
    <name type="synonym">Lycopersicon esculentum</name>
    <dbReference type="NCBI Taxonomy" id="4081"/>
    <lineage>
        <taxon>Eukaryota</taxon>
        <taxon>Viridiplantae</taxon>
        <taxon>Streptophyta</taxon>
        <taxon>Embryophyta</taxon>
        <taxon>Tracheophyta</taxon>
        <taxon>Spermatophyta</taxon>
        <taxon>Magnoliopsida</taxon>
        <taxon>eudicotyledons</taxon>
        <taxon>Gunneridae</taxon>
        <taxon>Pentapetalae</taxon>
        <taxon>asterids</taxon>
        <taxon>lamiids</taxon>
        <taxon>Solanales</taxon>
        <taxon>Solanaceae</taxon>
        <taxon>Solanoideae</taxon>
        <taxon>Solaneae</taxon>
        <taxon>Solanum</taxon>
        <taxon>Solanum subgen. Lycopersicon</taxon>
    </lineage>
</organism>
<dbReference type="Proteomes" id="UP000004994">
    <property type="component" value="Chromosome 11"/>
</dbReference>
<keyword evidence="5" id="KW-0067">ATP-binding</keyword>
<proteinExistence type="inferred from homology"/>
<sequence length="93" mass="10974">MNTFINNEEFNKKKVIFIMRATQMGKFREIAPDSNLTAEDFWLHVVVHVEKILKAQRVPIIVGGSNFCFIWIEVEQSVLNRRFDMRVDQMVNT</sequence>
<dbReference type="Gene3D" id="3.40.50.300">
    <property type="entry name" value="P-loop containing nucleotide triphosphate hydrolases"/>
    <property type="match status" value="1"/>
</dbReference>
<accession>A0A3Q7IUI6</accession>
<evidence type="ECO:0000313" key="7">
    <source>
        <dbReference type="Proteomes" id="UP000004994"/>
    </source>
</evidence>
<comment type="similarity">
    <text evidence="1">Belongs to the IPP transferase family.</text>
</comment>
<dbReference type="InParanoid" id="A0A3Q7IUI6"/>
<keyword evidence="4" id="KW-0547">Nucleotide-binding</keyword>
<evidence type="ECO:0000256" key="2">
    <source>
        <dbReference type="ARBA" id="ARBA00022679"/>
    </source>
</evidence>
<keyword evidence="2" id="KW-0808">Transferase</keyword>
<keyword evidence="3" id="KW-0203">Cytokinin biosynthesis</keyword>
<reference evidence="6" key="2">
    <citation type="submission" date="2019-01" db="UniProtKB">
        <authorList>
            <consortium name="EnsemblPlants"/>
        </authorList>
    </citation>
    <scope>IDENTIFICATION</scope>
    <source>
        <strain evidence="6">cv. Heinz 1706</strain>
    </source>
</reference>
<reference evidence="6" key="1">
    <citation type="journal article" date="2012" name="Nature">
        <title>The tomato genome sequence provides insights into fleshy fruit evolution.</title>
        <authorList>
            <consortium name="Tomato Genome Consortium"/>
        </authorList>
    </citation>
    <scope>NUCLEOTIDE SEQUENCE [LARGE SCALE GENOMIC DNA]</scope>
    <source>
        <strain evidence="6">cv. Heinz 1706</strain>
    </source>
</reference>